<evidence type="ECO:0000313" key="3">
    <source>
        <dbReference type="EMBL" id="KAK3279441.1"/>
    </source>
</evidence>
<evidence type="ECO:0000256" key="2">
    <source>
        <dbReference type="SAM" id="MobiDB-lite"/>
    </source>
</evidence>
<dbReference type="PANTHER" id="PTHR23315:SF7">
    <property type="entry name" value="U-BOX DOMAIN-CONTAINING PROTEIN 4"/>
    <property type="match status" value="1"/>
</dbReference>
<dbReference type="Gene3D" id="1.25.10.10">
    <property type="entry name" value="Leucine-rich Repeat Variant"/>
    <property type="match status" value="2"/>
</dbReference>
<comment type="caution">
    <text evidence="3">The sequence shown here is derived from an EMBL/GenBank/DDBJ whole genome shotgun (WGS) entry which is preliminary data.</text>
</comment>
<protein>
    <submittedName>
        <fullName evidence="3">Uncharacterized protein</fullName>
    </submittedName>
</protein>
<feature type="compositionally biased region" description="Acidic residues" evidence="2">
    <location>
        <begin position="360"/>
        <end position="371"/>
    </location>
</feature>
<dbReference type="Proteomes" id="UP001190700">
    <property type="component" value="Unassembled WGS sequence"/>
</dbReference>
<sequence length="525" mass="56369">MGKKGKGAKGGPEKPDTMSDDVWALFNNSTDLIQNLRGSCVFNTINCILTRSEAAMFLWQHAASSQAKKEEIVQLGAVPHAIAAFKAVEDHERAPCVGLLHSLATVEVAREQMVNVKPIPPHPPINLVPLLFEHLHTDSTATETGVMGVICNLSLSEYSRPSILKEILSKGPKRVIHVMSNSLNAEARRDAARCLKECCTLPILPEDTPEHIRAKEKEKEKETKTLFLQHGLVEASIRTVANGCTECVTGVKINGPLAIESIIGLLHKMLQLEESKTIFMEFEGVEGLSALLSGKLKCSFENTLQGKASAAGCLYSIAIPQGWANNRMPSSLKHFDQPIVGGVVLGNSTPAQPPPAEGETPAEPDKDEESAEDKGGAQNIVCKEASVKMEKMINLISDAGAIPALVELCQGPPMPEGGGKKKKKEPPVEADMAEAQASAAGCLRLLSLLPKNRPPIVAANGVPIMTKLLESKLEITRANAQGVLVCLGADDNNVAAMVEAKVPEYITALSAPIRMYEEHKKKLVP</sequence>
<gene>
    <name evidence="3" type="ORF">CYMTET_12677</name>
</gene>
<dbReference type="SMART" id="SM00185">
    <property type="entry name" value="ARM"/>
    <property type="match status" value="3"/>
</dbReference>
<dbReference type="InterPro" id="IPR016024">
    <property type="entry name" value="ARM-type_fold"/>
</dbReference>
<dbReference type="InterPro" id="IPR011989">
    <property type="entry name" value="ARM-like"/>
</dbReference>
<accession>A0AAE0GL75</accession>
<evidence type="ECO:0000313" key="4">
    <source>
        <dbReference type="Proteomes" id="UP001190700"/>
    </source>
</evidence>
<proteinExistence type="predicted"/>
<dbReference type="EMBL" id="LGRX02004899">
    <property type="protein sequence ID" value="KAK3279441.1"/>
    <property type="molecule type" value="Genomic_DNA"/>
</dbReference>
<feature type="region of interest" description="Disordered" evidence="2">
    <location>
        <begin position="343"/>
        <end position="379"/>
    </location>
</feature>
<keyword evidence="4" id="KW-1185">Reference proteome</keyword>
<dbReference type="InterPro" id="IPR000225">
    <property type="entry name" value="Armadillo"/>
</dbReference>
<name>A0AAE0GL75_9CHLO</name>
<reference evidence="3 4" key="1">
    <citation type="journal article" date="2015" name="Genome Biol. Evol.">
        <title>Comparative Genomics of a Bacterivorous Green Alga Reveals Evolutionary Causalities and Consequences of Phago-Mixotrophic Mode of Nutrition.</title>
        <authorList>
            <person name="Burns J.A."/>
            <person name="Paasch A."/>
            <person name="Narechania A."/>
            <person name="Kim E."/>
        </authorList>
    </citation>
    <scope>NUCLEOTIDE SEQUENCE [LARGE SCALE GENOMIC DNA]</scope>
    <source>
        <strain evidence="3 4">PLY_AMNH</strain>
    </source>
</reference>
<keyword evidence="1" id="KW-0833">Ubl conjugation pathway</keyword>
<dbReference type="SUPFAM" id="SSF48371">
    <property type="entry name" value="ARM repeat"/>
    <property type="match status" value="2"/>
</dbReference>
<dbReference type="AlphaFoldDB" id="A0AAE0GL75"/>
<organism evidence="3 4">
    <name type="scientific">Cymbomonas tetramitiformis</name>
    <dbReference type="NCBI Taxonomy" id="36881"/>
    <lineage>
        <taxon>Eukaryota</taxon>
        <taxon>Viridiplantae</taxon>
        <taxon>Chlorophyta</taxon>
        <taxon>Pyramimonadophyceae</taxon>
        <taxon>Pyramimonadales</taxon>
        <taxon>Pyramimonadaceae</taxon>
        <taxon>Cymbomonas</taxon>
    </lineage>
</organism>
<dbReference type="PANTHER" id="PTHR23315">
    <property type="entry name" value="U BOX DOMAIN-CONTAINING"/>
    <property type="match status" value="1"/>
</dbReference>
<evidence type="ECO:0000256" key="1">
    <source>
        <dbReference type="ARBA" id="ARBA00022786"/>
    </source>
</evidence>